<dbReference type="EMBL" id="REGN01003179">
    <property type="protein sequence ID" value="RNA24033.1"/>
    <property type="molecule type" value="Genomic_DNA"/>
</dbReference>
<dbReference type="PANTHER" id="PTHR16022:SF0">
    <property type="entry name" value="CYTOPLASMIC DYNEIN 2 INTERMEDIATE CHAIN 1"/>
    <property type="match status" value="1"/>
</dbReference>
<organism evidence="1 2">
    <name type="scientific">Brachionus plicatilis</name>
    <name type="common">Marine rotifer</name>
    <name type="synonym">Brachionus muelleri</name>
    <dbReference type="NCBI Taxonomy" id="10195"/>
    <lineage>
        <taxon>Eukaryota</taxon>
        <taxon>Metazoa</taxon>
        <taxon>Spiralia</taxon>
        <taxon>Gnathifera</taxon>
        <taxon>Rotifera</taxon>
        <taxon>Eurotatoria</taxon>
        <taxon>Monogononta</taxon>
        <taxon>Pseudotrocha</taxon>
        <taxon>Ploima</taxon>
        <taxon>Brachionidae</taxon>
        <taxon>Brachionus</taxon>
    </lineage>
</organism>
<dbReference type="GO" id="GO:0045503">
    <property type="term" value="F:dynein light chain binding"/>
    <property type="evidence" value="ECO:0007669"/>
    <property type="project" value="InterPro"/>
</dbReference>
<dbReference type="AlphaFoldDB" id="A0A3M7RKD5"/>
<dbReference type="InterPro" id="IPR036322">
    <property type="entry name" value="WD40_repeat_dom_sf"/>
</dbReference>
<sequence>GQIIHINRKGGEFSSSVMRSNFADSLLTVTDVAFHHEMSDLVLSCYGNGEIRLYHTNYMMPIKTWNLGCLGKRIKEIKWIESRSSCFSVIDEQDCFYLWDLLEDDTQPVLGKDLNDFGGITYSKASKEESNVPFAYFKRDSKSVEIHLFGKDWIRKSEKEFKKFSKLIKNYLISF</sequence>
<dbReference type="SUPFAM" id="SSF50978">
    <property type="entry name" value="WD40 repeat-like"/>
    <property type="match status" value="1"/>
</dbReference>
<dbReference type="OrthoDB" id="2162425at2759"/>
<dbReference type="GO" id="GO:0042073">
    <property type="term" value="P:intraciliary transport"/>
    <property type="evidence" value="ECO:0007669"/>
    <property type="project" value="InterPro"/>
</dbReference>
<dbReference type="GO" id="GO:0005929">
    <property type="term" value="C:cilium"/>
    <property type="evidence" value="ECO:0007669"/>
    <property type="project" value="GOC"/>
</dbReference>
<evidence type="ECO:0000313" key="1">
    <source>
        <dbReference type="EMBL" id="RNA24033.1"/>
    </source>
</evidence>
<name>A0A3M7RKD5_BRAPC</name>
<dbReference type="GO" id="GO:0045504">
    <property type="term" value="F:dynein heavy chain binding"/>
    <property type="evidence" value="ECO:0007669"/>
    <property type="project" value="InterPro"/>
</dbReference>
<dbReference type="GO" id="GO:0005868">
    <property type="term" value="C:cytoplasmic dynein complex"/>
    <property type="evidence" value="ECO:0007669"/>
    <property type="project" value="InterPro"/>
</dbReference>
<dbReference type="Gene3D" id="2.130.10.10">
    <property type="entry name" value="YVTN repeat-like/Quinoprotein amine dehydrogenase"/>
    <property type="match status" value="1"/>
</dbReference>
<gene>
    <name evidence="1" type="ORF">BpHYR1_049252</name>
</gene>
<comment type="caution">
    <text evidence="1">The sequence shown here is derived from an EMBL/GenBank/DDBJ whole genome shotgun (WGS) entry which is preliminary data.</text>
</comment>
<reference evidence="1 2" key="1">
    <citation type="journal article" date="2018" name="Sci. Rep.">
        <title>Genomic signatures of local adaptation to the degree of environmental predictability in rotifers.</title>
        <authorList>
            <person name="Franch-Gras L."/>
            <person name="Hahn C."/>
            <person name="Garcia-Roger E.M."/>
            <person name="Carmona M.J."/>
            <person name="Serra M."/>
            <person name="Gomez A."/>
        </authorList>
    </citation>
    <scope>NUCLEOTIDE SEQUENCE [LARGE SCALE GENOMIC DNA]</scope>
    <source>
        <strain evidence="1">HYR1</strain>
    </source>
</reference>
<protein>
    <submittedName>
        <fullName evidence="1">WD repeat-containing 60 isoform X2</fullName>
    </submittedName>
</protein>
<accession>A0A3M7RKD5</accession>
<dbReference type="STRING" id="10195.A0A3M7RKD5"/>
<dbReference type="PANTHER" id="PTHR16022">
    <property type="entry name" value="WD REPEAT DOMAIN 60"/>
    <property type="match status" value="1"/>
</dbReference>
<feature type="non-terminal residue" evidence="1">
    <location>
        <position position="1"/>
    </location>
</feature>
<dbReference type="Proteomes" id="UP000276133">
    <property type="component" value="Unassembled WGS sequence"/>
</dbReference>
<dbReference type="InterPro" id="IPR042505">
    <property type="entry name" value="DYNC2I1"/>
</dbReference>
<proteinExistence type="predicted"/>
<evidence type="ECO:0000313" key="2">
    <source>
        <dbReference type="Proteomes" id="UP000276133"/>
    </source>
</evidence>
<keyword evidence="2" id="KW-1185">Reference proteome</keyword>
<dbReference type="InterPro" id="IPR015943">
    <property type="entry name" value="WD40/YVTN_repeat-like_dom_sf"/>
</dbReference>